<dbReference type="Gene3D" id="6.10.340.10">
    <property type="match status" value="1"/>
</dbReference>
<dbReference type="InterPro" id="IPR005467">
    <property type="entry name" value="His_kinase_dom"/>
</dbReference>
<dbReference type="SMART" id="SM00448">
    <property type="entry name" value="REC"/>
    <property type="match status" value="1"/>
</dbReference>
<evidence type="ECO:0000256" key="13">
    <source>
        <dbReference type="ARBA" id="ARBA00023136"/>
    </source>
</evidence>
<dbReference type="Pfam" id="PF00512">
    <property type="entry name" value="HisKA"/>
    <property type="match status" value="1"/>
</dbReference>
<comment type="caution">
    <text evidence="24">The sequence shown here is derived from an EMBL/GenBank/DDBJ whole genome shotgun (WGS) entry which is preliminary data.</text>
</comment>
<dbReference type="AlphaFoldDB" id="A0A178K903"/>
<dbReference type="CDD" id="cd16922">
    <property type="entry name" value="HATPase_EvgS-ArcB-TorS-like"/>
    <property type="match status" value="1"/>
</dbReference>
<dbReference type="SUPFAM" id="SSF47226">
    <property type="entry name" value="Histidine-containing phosphotransfer domain, HPT domain"/>
    <property type="match status" value="1"/>
</dbReference>
<dbReference type="OrthoDB" id="6724607at2"/>
<dbReference type="Pfam" id="PF00072">
    <property type="entry name" value="Response_reg"/>
    <property type="match status" value="1"/>
</dbReference>
<sequence>MAFTRNGIGQKLLWAFSAMAGLMIIAVVIGVTGFSFVAKTERTVINTAVPSLVEARQLSDLSTRIIFTAQVLAKAKDEDERLRQGRALTVHIEALKQSLNALERYSFDESLMQQLNGNTKRIVENLAMLGLLVGRQIELQGIVDDISKEMSHATVQIDSLSKSQVSNANTIAVANISRIYDLIAKQRTDDVYQALDSLVEVDMDLTERLFELRFLSLQVINMLDDSMRITDPAKLAQLQKRFNHARKVIQNRVKSVEDPSRSVQLVKLAKTLSEGDTLFENLGLLLTAKQDVERLAQQNLTMFQQMNTTVDRIIQVANQNTTQAVTTVDHTLTIARNTLIGISAIGMLALILIMWRFVYAKMLRRINEYSQALMSLARGDLEINLTVQGQDELAEMGRAIMVARDTAYERHRLAQVESKIRFELQQHKTSLERLVAKRTSELEKANVKLNQEVKNHAKARVEAEKANRAKSAFLATMSHEIRTPMNGVLGTASLLADTGLSDQQTKYLEVINRSGENLLDILNDVLDYSKIEAGHLDIRSAEFSLSELLSDVNNLLESRAVMKHIRLVTHVENNIHDHWIGDATRIRQVLVNLVANAIKFTHQGQIRISVGINPDMSDELQFQVQDSGVGIAPQEQEGLFTAFHQAEDGRKTLGGTGLGLAISKRIVEAMHGEIGVESTLNVGSCFWFSIPLEEGETQQKEVVEFACVQPAHILLVEDNPVNRMVAEGFLSRLGHSVVSAEDGESALACYQQQAFDLVFLDINLPDTDGVTLLKELRKFEQHIGRQAAPMVAFSAHVFREDVTMYLAAGFAGFLAKPLVEIELRDVLQQILLGTDRVLENNLIEHPTSSQLQSQPQETALSRAPLQLVNPIANPATSQALHNDIQLQEEANSMTDQMPDQTNDEFDLEQVSLLDEKVLGSDLKVLGEAQVKRLIHLFTDSSAETLQKLGEAVSASDYPAVASHAHNLKGAAGTMGLMRLHRHCLAFEKQGKASTLESVDFSELEQTYQTSIEMLKAQFAPE</sequence>
<evidence type="ECO:0000256" key="19">
    <source>
        <dbReference type="SAM" id="Phobius"/>
    </source>
</evidence>
<dbReference type="NCBIfam" id="TIGR02956">
    <property type="entry name" value="TMAO_torS"/>
    <property type="match status" value="1"/>
</dbReference>
<dbReference type="CDD" id="cd17546">
    <property type="entry name" value="REC_hyHK_CKI1_RcsC-like"/>
    <property type="match status" value="1"/>
</dbReference>
<keyword evidence="6" id="KW-0808">Transferase</keyword>
<evidence type="ECO:0000256" key="3">
    <source>
        <dbReference type="ARBA" id="ARBA00012438"/>
    </source>
</evidence>
<keyword evidence="18" id="KW-0175">Coiled coil</keyword>
<feature type="domain" description="Histidine kinase" evidence="20">
    <location>
        <begin position="476"/>
        <end position="694"/>
    </location>
</feature>
<reference evidence="24 25" key="1">
    <citation type="submission" date="2016-03" db="EMBL/GenBank/DDBJ databases">
        <title>Photobacterium proteolyticum sp. nov. a protease producing bacterium isolated from ocean sediments of Laizhou Bay.</title>
        <authorList>
            <person name="Li Y."/>
        </authorList>
    </citation>
    <scope>NUCLEOTIDE SEQUENCE [LARGE SCALE GENOMIC DNA]</scope>
    <source>
        <strain evidence="24 25">R-40508</strain>
    </source>
</reference>
<dbReference type="PROSITE" id="PS50109">
    <property type="entry name" value="HIS_KIN"/>
    <property type="match status" value="1"/>
</dbReference>
<comment type="subcellular location">
    <subcellularLocation>
        <location evidence="2">Cell membrane</location>
        <topology evidence="2">Multi-pass membrane protein</topology>
    </subcellularLocation>
</comment>
<dbReference type="SUPFAM" id="SSF52172">
    <property type="entry name" value="CheY-like"/>
    <property type="match status" value="1"/>
</dbReference>
<dbReference type="CDD" id="cd16172">
    <property type="entry name" value="TorS_sensor_domain"/>
    <property type="match status" value="1"/>
</dbReference>
<dbReference type="InterPro" id="IPR003661">
    <property type="entry name" value="HisK_dim/P_dom"/>
</dbReference>
<dbReference type="InterPro" id="IPR038188">
    <property type="entry name" value="TorS_sensor_sf"/>
</dbReference>
<dbReference type="EC" id="2.7.13.3" evidence="3"/>
<keyword evidence="8" id="KW-0547">Nucleotide-binding</keyword>
<dbReference type="CDD" id="cd06225">
    <property type="entry name" value="HAMP"/>
    <property type="match status" value="1"/>
</dbReference>
<dbReference type="InterPro" id="IPR011006">
    <property type="entry name" value="CheY-like_superfamily"/>
</dbReference>
<keyword evidence="11 19" id="KW-1133">Transmembrane helix</keyword>
<dbReference type="Pfam" id="PF00672">
    <property type="entry name" value="HAMP"/>
    <property type="match status" value="1"/>
</dbReference>
<evidence type="ECO:0000259" key="23">
    <source>
        <dbReference type="PROSITE" id="PS50894"/>
    </source>
</evidence>
<dbReference type="Pfam" id="PF21689">
    <property type="entry name" value="TorS_sensor_domain"/>
    <property type="match status" value="1"/>
</dbReference>
<dbReference type="InterPro" id="IPR036097">
    <property type="entry name" value="HisK_dim/P_sf"/>
</dbReference>
<dbReference type="FunFam" id="1.10.287.130:FF:000002">
    <property type="entry name" value="Two-component osmosensing histidine kinase"/>
    <property type="match status" value="1"/>
</dbReference>
<evidence type="ECO:0000256" key="17">
    <source>
        <dbReference type="PROSITE-ProRule" id="PRU00169"/>
    </source>
</evidence>
<dbReference type="InterPro" id="IPR037952">
    <property type="entry name" value="Sensor_TorS"/>
</dbReference>
<dbReference type="Gene3D" id="3.40.50.2300">
    <property type="match status" value="1"/>
</dbReference>
<name>A0A178K903_9GAMM</name>
<dbReference type="CDD" id="cd00088">
    <property type="entry name" value="HPT"/>
    <property type="match status" value="1"/>
</dbReference>
<proteinExistence type="predicted"/>
<evidence type="ECO:0000313" key="24">
    <source>
        <dbReference type="EMBL" id="OAN13840.1"/>
    </source>
</evidence>
<feature type="domain" description="Response regulatory" evidence="21">
    <location>
        <begin position="712"/>
        <end position="831"/>
    </location>
</feature>
<evidence type="ECO:0000256" key="18">
    <source>
        <dbReference type="SAM" id="Coils"/>
    </source>
</evidence>
<dbReference type="SMART" id="SM00304">
    <property type="entry name" value="HAMP"/>
    <property type="match status" value="1"/>
</dbReference>
<organism evidence="24 25">
    <name type="scientific">Photobacterium jeanii</name>
    <dbReference type="NCBI Taxonomy" id="858640"/>
    <lineage>
        <taxon>Bacteria</taxon>
        <taxon>Pseudomonadati</taxon>
        <taxon>Pseudomonadota</taxon>
        <taxon>Gammaproteobacteria</taxon>
        <taxon>Vibrionales</taxon>
        <taxon>Vibrionaceae</taxon>
        <taxon>Photobacterium</taxon>
    </lineage>
</organism>
<keyword evidence="7 19" id="KW-0812">Transmembrane</keyword>
<evidence type="ECO:0000256" key="14">
    <source>
        <dbReference type="ARBA" id="ARBA00064003"/>
    </source>
</evidence>
<dbReference type="Gene3D" id="1.20.58.920">
    <property type="match status" value="1"/>
</dbReference>
<dbReference type="SMART" id="SM00073">
    <property type="entry name" value="HPT"/>
    <property type="match status" value="1"/>
</dbReference>
<keyword evidence="13 19" id="KW-0472">Membrane</keyword>
<evidence type="ECO:0000256" key="5">
    <source>
        <dbReference type="ARBA" id="ARBA00022553"/>
    </source>
</evidence>
<dbReference type="InterPro" id="IPR036890">
    <property type="entry name" value="HATPase_C_sf"/>
</dbReference>
<feature type="coiled-coil region" evidence="18">
    <location>
        <begin position="439"/>
        <end position="469"/>
    </location>
</feature>
<dbReference type="PROSITE" id="PS50885">
    <property type="entry name" value="HAMP"/>
    <property type="match status" value="1"/>
</dbReference>
<dbReference type="GO" id="GO:0005886">
    <property type="term" value="C:plasma membrane"/>
    <property type="evidence" value="ECO:0007669"/>
    <property type="project" value="UniProtKB-SubCell"/>
</dbReference>
<feature type="domain" description="HPt" evidence="23">
    <location>
        <begin position="926"/>
        <end position="1021"/>
    </location>
</feature>
<gene>
    <name evidence="24" type="ORF">A3K86_14130</name>
</gene>
<evidence type="ECO:0000256" key="4">
    <source>
        <dbReference type="ARBA" id="ARBA00022475"/>
    </source>
</evidence>
<evidence type="ECO:0000256" key="1">
    <source>
        <dbReference type="ARBA" id="ARBA00000085"/>
    </source>
</evidence>
<dbReference type="InterPro" id="IPR008207">
    <property type="entry name" value="Sig_transdc_His_kin_Hpt_dom"/>
</dbReference>
<evidence type="ECO:0000256" key="6">
    <source>
        <dbReference type="ARBA" id="ARBA00022679"/>
    </source>
</evidence>
<evidence type="ECO:0000256" key="15">
    <source>
        <dbReference type="ARBA" id="ARBA00068150"/>
    </source>
</evidence>
<dbReference type="InterPro" id="IPR014302">
    <property type="entry name" value="Sig_transdc_His_kinase_TorS"/>
</dbReference>
<comment type="subunit">
    <text evidence="14">At low DSF concentrations, interacts with RpfF.</text>
</comment>
<dbReference type="SMART" id="SM00387">
    <property type="entry name" value="HATPase_c"/>
    <property type="match status" value="1"/>
</dbReference>
<dbReference type="Pfam" id="PF02518">
    <property type="entry name" value="HATPase_c"/>
    <property type="match status" value="1"/>
</dbReference>
<dbReference type="PROSITE" id="PS50110">
    <property type="entry name" value="RESPONSE_REGULATORY"/>
    <property type="match status" value="1"/>
</dbReference>
<feature type="domain" description="HAMP" evidence="22">
    <location>
        <begin position="360"/>
        <end position="412"/>
    </location>
</feature>
<evidence type="ECO:0000256" key="11">
    <source>
        <dbReference type="ARBA" id="ARBA00022989"/>
    </source>
</evidence>
<evidence type="ECO:0000256" key="10">
    <source>
        <dbReference type="ARBA" id="ARBA00022840"/>
    </source>
</evidence>
<feature type="transmembrane region" description="Helical" evidence="19">
    <location>
        <begin position="339"/>
        <end position="359"/>
    </location>
</feature>
<dbReference type="GO" id="GO:0005524">
    <property type="term" value="F:ATP binding"/>
    <property type="evidence" value="ECO:0007669"/>
    <property type="project" value="UniProtKB-KW"/>
</dbReference>
<dbReference type="PRINTS" id="PR00344">
    <property type="entry name" value="BCTRLSENSOR"/>
</dbReference>
<dbReference type="RefSeq" id="WP_084406629.1">
    <property type="nucleotide sequence ID" value="NZ_LVHF01000028.1"/>
</dbReference>
<dbReference type="PANTHER" id="PTHR45339">
    <property type="entry name" value="HYBRID SIGNAL TRANSDUCTION HISTIDINE KINASE J"/>
    <property type="match status" value="1"/>
</dbReference>
<keyword evidence="12" id="KW-0902">Two-component regulatory system</keyword>
<evidence type="ECO:0000256" key="16">
    <source>
        <dbReference type="PROSITE-ProRule" id="PRU00110"/>
    </source>
</evidence>
<dbReference type="InterPro" id="IPR003660">
    <property type="entry name" value="HAMP_dom"/>
</dbReference>
<dbReference type="PROSITE" id="PS50894">
    <property type="entry name" value="HPT"/>
    <property type="match status" value="1"/>
</dbReference>
<keyword evidence="25" id="KW-1185">Reference proteome</keyword>
<protein>
    <recommendedName>
        <fullName evidence="15">Sensory/regulatory protein RpfC</fullName>
        <ecNumber evidence="3">2.7.13.3</ecNumber>
    </recommendedName>
</protein>
<keyword evidence="4" id="KW-1003">Cell membrane</keyword>
<evidence type="ECO:0000313" key="25">
    <source>
        <dbReference type="Proteomes" id="UP000078503"/>
    </source>
</evidence>
<evidence type="ECO:0000259" key="22">
    <source>
        <dbReference type="PROSITE" id="PS50885"/>
    </source>
</evidence>
<keyword evidence="9 24" id="KW-0418">Kinase</keyword>
<keyword evidence="10" id="KW-0067">ATP-binding</keyword>
<dbReference type="FunFam" id="3.30.565.10:FF:000010">
    <property type="entry name" value="Sensor histidine kinase RcsC"/>
    <property type="match status" value="1"/>
</dbReference>
<dbReference type="SMART" id="SM00388">
    <property type="entry name" value="HisKA"/>
    <property type="match status" value="1"/>
</dbReference>
<dbReference type="InterPro" id="IPR004358">
    <property type="entry name" value="Sig_transdc_His_kin-like_C"/>
</dbReference>
<dbReference type="Pfam" id="PF01627">
    <property type="entry name" value="Hpt"/>
    <property type="match status" value="1"/>
</dbReference>
<dbReference type="EMBL" id="LVHF01000028">
    <property type="protein sequence ID" value="OAN13840.1"/>
    <property type="molecule type" value="Genomic_DNA"/>
</dbReference>
<dbReference type="SUPFAM" id="SSF55874">
    <property type="entry name" value="ATPase domain of HSP90 chaperone/DNA topoisomerase II/histidine kinase"/>
    <property type="match status" value="1"/>
</dbReference>
<evidence type="ECO:0000259" key="20">
    <source>
        <dbReference type="PROSITE" id="PS50109"/>
    </source>
</evidence>
<evidence type="ECO:0000256" key="2">
    <source>
        <dbReference type="ARBA" id="ARBA00004651"/>
    </source>
</evidence>
<dbReference type="GO" id="GO:0000155">
    <property type="term" value="F:phosphorelay sensor kinase activity"/>
    <property type="evidence" value="ECO:0007669"/>
    <property type="project" value="InterPro"/>
</dbReference>
<dbReference type="Gene3D" id="3.30.565.10">
    <property type="entry name" value="Histidine kinase-like ATPase, C-terminal domain"/>
    <property type="match status" value="1"/>
</dbReference>
<dbReference type="Gene3D" id="1.20.120.160">
    <property type="entry name" value="HPT domain"/>
    <property type="match status" value="1"/>
</dbReference>
<dbReference type="Gene3D" id="1.10.287.130">
    <property type="match status" value="1"/>
</dbReference>
<dbReference type="SUPFAM" id="SSF47384">
    <property type="entry name" value="Homodimeric domain of signal transducing histidine kinase"/>
    <property type="match status" value="1"/>
</dbReference>
<evidence type="ECO:0000256" key="9">
    <source>
        <dbReference type="ARBA" id="ARBA00022777"/>
    </source>
</evidence>
<evidence type="ECO:0000256" key="7">
    <source>
        <dbReference type="ARBA" id="ARBA00022692"/>
    </source>
</evidence>
<dbReference type="STRING" id="858640.A3K86_14130"/>
<dbReference type="InterPro" id="IPR001789">
    <property type="entry name" value="Sig_transdc_resp-reg_receiver"/>
</dbReference>
<accession>A0A178K903</accession>
<dbReference type="Proteomes" id="UP000078503">
    <property type="component" value="Unassembled WGS sequence"/>
</dbReference>
<comment type="catalytic activity">
    <reaction evidence="1">
        <text>ATP + protein L-histidine = ADP + protein N-phospho-L-histidine.</text>
        <dbReference type="EC" id="2.7.13.3"/>
    </reaction>
</comment>
<dbReference type="PIRSF" id="PIRSF036437">
    <property type="entry name" value="HK_TorS"/>
    <property type="match status" value="1"/>
</dbReference>
<dbReference type="PANTHER" id="PTHR45339:SF1">
    <property type="entry name" value="HYBRID SIGNAL TRANSDUCTION HISTIDINE KINASE J"/>
    <property type="match status" value="1"/>
</dbReference>
<keyword evidence="5 17" id="KW-0597">Phosphoprotein</keyword>
<dbReference type="InterPro" id="IPR003594">
    <property type="entry name" value="HATPase_dom"/>
</dbReference>
<feature type="modified residue" description="Phosphohistidine" evidence="16">
    <location>
        <position position="965"/>
    </location>
</feature>
<evidence type="ECO:0000256" key="8">
    <source>
        <dbReference type="ARBA" id="ARBA00022741"/>
    </source>
</evidence>
<evidence type="ECO:0000256" key="12">
    <source>
        <dbReference type="ARBA" id="ARBA00023012"/>
    </source>
</evidence>
<feature type="transmembrane region" description="Helical" evidence="19">
    <location>
        <begin position="12"/>
        <end position="37"/>
    </location>
</feature>
<evidence type="ECO:0000259" key="21">
    <source>
        <dbReference type="PROSITE" id="PS50110"/>
    </source>
</evidence>
<dbReference type="CDD" id="cd00082">
    <property type="entry name" value="HisKA"/>
    <property type="match status" value="1"/>
</dbReference>
<dbReference type="InterPro" id="IPR036641">
    <property type="entry name" value="HPT_dom_sf"/>
</dbReference>
<feature type="modified residue" description="4-aspartylphosphate" evidence="17">
    <location>
        <position position="761"/>
    </location>
</feature>